<accession>A0A9W6JRI6</accession>
<reference evidence="4" key="1">
    <citation type="journal article" date="2014" name="Int. J. Syst. Evol. Microbiol.">
        <title>Complete genome sequence of Corynebacterium casei LMG S-19264T (=DSM 44701T), isolated from a smear-ripened cheese.</title>
        <authorList>
            <consortium name="US DOE Joint Genome Institute (JGI-PGF)"/>
            <person name="Walter F."/>
            <person name="Albersmeier A."/>
            <person name="Kalinowski J."/>
            <person name="Ruckert C."/>
        </authorList>
    </citation>
    <scope>NUCLEOTIDE SEQUENCE</scope>
    <source>
        <strain evidence="4">VKM B-2748</strain>
    </source>
</reference>
<reference evidence="4" key="2">
    <citation type="submission" date="2023-01" db="EMBL/GenBank/DDBJ databases">
        <authorList>
            <person name="Sun Q."/>
            <person name="Evtushenko L."/>
        </authorList>
    </citation>
    <scope>NUCLEOTIDE SEQUENCE</scope>
    <source>
        <strain evidence="4">VKM B-2748</strain>
    </source>
</reference>
<evidence type="ECO:0000259" key="3">
    <source>
        <dbReference type="Pfam" id="PF01425"/>
    </source>
</evidence>
<keyword evidence="5" id="KW-1185">Reference proteome</keyword>
<organism evidence="4 5">
    <name type="scientific">Methylopila turkensis</name>
    <dbReference type="NCBI Taxonomy" id="1437816"/>
    <lineage>
        <taxon>Bacteria</taxon>
        <taxon>Pseudomonadati</taxon>
        <taxon>Pseudomonadota</taxon>
        <taxon>Alphaproteobacteria</taxon>
        <taxon>Hyphomicrobiales</taxon>
        <taxon>Methylopilaceae</taxon>
        <taxon>Methylopila</taxon>
    </lineage>
</organism>
<feature type="domain" description="Amidase" evidence="3">
    <location>
        <begin position="26"/>
        <end position="405"/>
    </location>
</feature>
<dbReference type="InterPro" id="IPR023631">
    <property type="entry name" value="Amidase_dom"/>
</dbReference>
<evidence type="ECO:0000313" key="5">
    <source>
        <dbReference type="Proteomes" id="UP001143309"/>
    </source>
</evidence>
<evidence type="ECO:0000256" key="1">
    <source>
        <dbReference type="ARBA" id="ARBA00009199"/>
    </source>
</evidence>
<name>A0A9W6JRI6_9HYPH</name>
<dbReference type="Proteomes" id="UP001143309">
    <property type="component" value="Unassembled WGS sequence"/>
</dbReference>
<proteinExistence type="inferred from homology"/>
<sequence length="418" mass="42804">MTHTPLRDTLAEIARGDITATEAFDACAAAIEAREPEIRAFAHLDLDRARDALPGRAGLPLGGLPVALKDIFDSADMPTTYGSPIYAGWRPKTDAAVAARLKALGASLVGKTVTTEFAMAHPGPTRNPRDPARTPGGSSSGSAAAVAAGMAPVGIGTQTAGSVIRPASFCGIVGFKPSFGTLPTAGMKPLAPSFDTVGLFGRAVDDCALLYDLLLGGDGAPIPPAAGRLRIGLVRGANWSEASPEAQAALLGAAETLADAGHAVEEIRPPASFEELDAAHWTIMAREASLATAFEQATAPKRISASFSRLIADGLAVSAALHAAALAQMNAARAEMDGLEAGFDLLLTFSAPGPAPVGLEFTGSPVFNRLWSALGTPCATLPVRTEAPAPIGVQLVGRRYDDASFLARARAVEQALAA</sequence>
<feature type="region of interest" description="Disordered" evidence="2">
    <location>
        <begin position="119"/>
        <end position="143"/>
    </location>
</feature>
<evidence type="ECO:0000313" key="4">
    <source>
        <dbReference type="EMBL" id="GLK81261.1"/>
    </source>
</evidence>
<dbReference type="Pfam" id="PF01425">
    <property type="entry name" value="Amidase"/>
    <property type="match status" value="1"/>
</dbReference>
<dbReference type="RefSeq" id="WP_271201723.1">
    <property type="nucleotide sequence ID" value="NZ_BSFL01000003.1"/>
</dbReference>
<comment type="caution">
    <text evidence="4">The sequence shown here is derived from an EMBL/GenBank/DDBJ whole genome shotgun (WGS) entry which is preliminary data.</text>
</comment>
<dbReference type="InterPro" id="IPR036928">
    <property type="entry name" value="AS_sf"/>
</dbReference>
<evidence type="ECO:0000256" key="2">
    <source>
        <dbReference type="SAM" id="MobiDB-lite"/>
    </source>
</evidence>
<gene>
    <name evidence="4" type="ORF">GCM10008174_30020</name>
</gene>
<dbReference type="PANTHER" id="PTHR11895:SF151">
    <property type="entry name" value="GLUTAMYL-TRNA(GLN) AMIDOTRANSFERASE SUBUNIT A"/>
    <property type="match status" value="1"/>
</dbReference>
<dbReference type="GO" id="GO:0003824">
    <property type="term" value="F:catalytic activity"/>
    <property type="evidence" value="ECO:0007669"/>
    <property type="project" value="InterPro"/>
</dbReference>
<comment type="similarity">
    <text evidence="1">Belongs to the amidase family.</text>
</comment>
<dbReference type="InterPro" id="IPR000120">
    <property type="entry name" value="Amidase"/>
</dbReference>
<protein>
    <submittedName>
        <fullName evidence="4">Amidase</fullName>
    </submittedName>
</protein>
<dbReference type="PANTHER" id="PTHR11895">
    <property type="entry name" value="TRANSAMIDASE"/>
    <property type="match status" value="1"/>
</dbReference>
<dbReference type="AlphaFoldDB" id="A0A9W6JRI6"/>
<dbReference type="EMBL" id="BSFL01000003">
    <property type="protein sequence ID" value="GLK81261.1"/>
    <property type="molecule type" value="Genomic_DNA"/>
</dbReference>
<dbReference type="Gene3D" id="3.90.1300.10">
    <property type="entry name" value="Amidase signature (AS) domain"/>
    <property type="match status" value="1"/>
</dbReference>
<dbReference type="SUPFAM" id="SSF75304">
    <property type="entry name" value="Amidase signature (AS) enzymes"/>
    <property type="match status" value="1"/>
</dbReference>